<comment type="similarity">
    <text evidence="1">Belongs to the sigma-70 factor family. ECF subfamily.</text>
</comment>
<evidence type="ECO:0000256" key="3">
    <source>
        <dbReference type="ARBA" id="ARBA00023082"/>
    </source>
</evidence>
<feature type="compositionally biased region" description="Low complexity" evidence="5">
    <location>
        <begin position="315"/>
        <end position="337"/>
    </location>
</feature>
<keyword evidence="2" id="KW-0805">Transcription regulation</keyword>
<dbReference type="HOGENOM" id="CLU_505917_0_0_11"/>
<dbReference type="eggNOG" id="COG1595">
    <property type="taxonomic scope" value="Bacteria"/>
</dbReference>
<dbReference type="InterPro" id="IPR013324">
    <property type="entry name" value="RNA_pol_sigma_r3/r4-like"/>
</dbReference>
<proteinExistence type="inferred from homology"/>
<evidence type="ECO:0000313" key="9">
    <source>
        <dbReference type="Proteomes" id="UP000003111"/>
    </source>
</evidence>
<sequence>MNAPTDAELVAGVLAGDREAFAAVYDRYGGKLYDFAYAMMRSREEAEDSVADSFVILAERLTQLRDPDRLRPWLYAVVRSECLRRLKARKRVVYDGEDQLVAMADDARTPEDEAQATALRELVWDAAAGLADRDRALLDLHLRQGLEGAELGEAMGVTAANAYVMLSRLRTQVDRSLGALLIARLGRDDCDELDDLLADWDGSFSPLIRKRVARHVDGCDVCSERRKVIVSPWALLAAVPVFTVPLGLRDRVMAETTLVAMGAPGSGGAAGAPATGLLRSTAFRVAAAVLAVVAVVATVLLWPGGADDDVPAPSPATATTEPAEATPSPTDPATTEPPAEVVVTAGTLTLSTRTIDLGATAGSAPLRLTNTGGEAVSYRITSGAAWLTVSPPAGTLDPGRRADVEVRAGRGGLAEGPTSGTLTVTWDGGSATVTVRVGVERPPTVGAPGITDPNASCADVPVSVGVSDESGLTSVVLSWSGPGGSGSSAMSASGGSYSTTMGPFASGGPVTMQVTATDTRGNVATGPATTSNVNPCPG</sequence>
<dbReference type="Proteomes" id="UP000003111">
    <property type="component" value="Unassembled WGS sequence"/>
</dbReference>
<gene>
    <name evidence="8" type="ORF">HMPREF0063_12015</name>
</gene>
<dbReference type="EMBL" id="ACLF03000006">
    <property type="protein sequence ID" value="EFQ82806.1"/>
    <property type="molecule type" value="Genomic_DNA"/>
</dbReference>
<evidence type="ECO:0000259" key="6">
    <source>
        <dbReference type="Pfam" id="PF04542"/>
    </source>
</evidence>
<accession>E2SE79</accession>
<feature type="domain" description="RNA polymerase sigma-70 region 2" evidence="6">
    <location>
        <begin position="25"/>
        <end position="91"/>
    </location>
</feature>
<dbReference type="InterPro" id="IPR024361">
    <property type="entry name" value="BACON"/>
</dbReference>
<evidence type="ECO:0000259" key="7">
    <source>
        <dbReference type="Pfam" id="PF19190"/>
    </source>
</evidence>
<dbReference type="Gene3D" id="1.10.1740.10">
    <property type="match status" value="1"/>
</dbReference>
<feature type="domain" description="BACON" evidence="7">
    <location>
        <begin position="348"/>
        <end position="437"/>
    </location>
</feature>
<dbReference type="InterPro" id="IPR014284">
    <property type="entry name" value="RNA_pol_sigma-70_dom"/>
</dbReference>
<dbReference type="Pfam" id="PF19190">
    <property type="entry name" value="BACON_2"/>
    <property type="match status" value="1"/>
</dbReference>
<dbReference type="Pfam" id="PF04542">
    <property type="entry name" value="Sigma70_r2"/>
    <property type="match status" value="1"/>
</dbReference>
<dbReference type="GO" id="GO:0006352">
    <property type="term" value="P:DNA-templated transcription initiation"/>
    <property type="evidence" value="ECO:0007669"/>
    <property type="project" value="InterPro"/>
</dbReference>
<dbReference type="InterPro" id="IPR013325">
    <property type="entry name" value="RNA_pol_sigma_r2"/>
</dbReference>
<name>E2SE79_9ACTN</name>
<keyword evidence="3" id="KW-0731">Sigma factor</keyword>
<dbReference type="NCBIfam" id="TIGR02937">
    <property type="entry name" value="sigma70-ECF"/>
    <property type="match status" value="1"/>
</dbReference>
<dbReference type="Gene3D" id="2.60.40.10">
    <property type="entry name" value="Immunoglobulins"/>
    <property type="match status" value="1"/>
</dbReference>
<dbReference type="InterPro" id="IPR013783">
    <property type="entry name" value="Ig-like_fold"/>
</dbReference>
<dbReference type="InterPro" id="IPR036388">
    <property type="entry name" value="WH-like_DNA-bd_sf"/>
</dbReference>
<dbReference type="RefSeq" id="WP_007077107.1">
    <property type="nucleotide sequence ID" value="NZ_CM001024.1"/>
</dbReference>
<protein>
    <submittedName>
        <fullName evidence="8">Sigma-70 region 2</fullName>
    </submittedName>
</protein>
<evidence type="ECO:0000313" key="8">
    <source>
        <dbReference type="EMBL" id="EFQ82806.1"/>
    </source>
</evidence>
<comment type="caution">
    <text evidence="8">The sequence shown here is derived from an EMBL/GenBank/DDBJ whole genome shotgun (WGS) entry which is preliminary data.</text>
</comment>
<dbReference type="PANTHER" id="PTHR43133:SF51">
    <property type="entry name" value="RNA POLYMERASE SIGMA FACTOR"/>
    <property type="match status" value="1"/>
</dbReference>
<feature type="region of interest" description="Disordered" evidence="5">
    <location>
        <begin position="307"/>
        <end position="337"/>
    </location>
</feature>
<dbReference type="InterPro" id="IPR007627">
    <property type="entry name" value="RNA_pol_sigma70_r2"/>
</dbReference>
<dbReference type="GO" id="GO:0005975">
    <property type="term" value="P:carbohydrate metabolic process"/>
    <property type="evidence" value="ECO:0007669"/>
    <property type="project" value="UniProtKB-ARBA"/>
</dbReference>
<dbReference type="Gene3D" id="1.10.10.10">
    <property type="entry name" value="Winged helix-like DNA-binding domain superfamily/Winged helix DNA-binding domain"/>
    <property type="match status" value="1"/>
</dbReference>
<dbReference type="SUPFAM" id="SSF88659">
    <property type="entry name" value="Sigma3 and sigma4 domains of RNA polymerase sigma factors"/>
    <property type="match status" value="1"/>
</dbReference>
<dbReference type="PANTHER" id="PTHR43133">
    <property type="entry name" value="RNA POLYMERASE ECF-TYPE SIGMA FACTO"/>
    <property type="match status" value="1"/>
</dbReference>
<dbReference type="SUPFAM" id="SSF88946">
    <property type="entry name" value="Sigma2 domain of RNA polymerase sigma factors"/>
    <property type="match status" value="1"/>
</dbReference>
<keyword evidence="4" id="KW-0804">Transcription</keyword>
<evidence type="ECO:0000256" key="4">
    <source>
        <dbReference type="ARBA" id="ARBA00023163"/>
    </source>
</evidence>
<keyword evidence="9" id="KW-1185">Reference proteome</keyword>
<dbReference type="STRING" id="585531.HMPREF0063_12015"/>
<organism evidence="8 9">
    <name type="scientific">Aeromicrobium marinum DSM 15272</name>
    <dbReference type="NCBI Taxonomy" id="585531"/>
    <lineage>
        <taxon>Bacteria</taxon>
        <taxon>Bacillati</taxon>
        <taxon>Actinomycetota</taxon>
        <taxon>Actinomycetes</taxon>
        <taxon>Propionibacteriales</taxon>
        <taxon>Nocardioidaceae</taxon>
        <taxon>Aeromicrobium</taxon>
    </lineage>
</organism>
<dbReference type="InterPro" id="IPR039425">
    <property type="entry name" value="RNA_pol_sigma-70-like"/>
</dbReference>
<dbReference type="GO" id="GO:0016987">
    <property type="term" value="F:sigma factor activity"/>
    <property type="evidence" value="ECO:0007669"/>
    <property type="project" value="UniProtKB-KW"/>
</dbReference>
<evidence type="ECO:0000256" key="1">
    <source>
        <dbReference type="ARBA" id="ARBA00010641"/>
    </source>
</evidence>
<evidence type="ECO:0000256" key="5">
    <source>
        <dbReference type="SAM" id="MobiDB-lite"/>
    </source>
</evidence>
<evidence type="ECO:0000256" key="2">
    <source>
        <dbReference type="ARBA" id="ARBA00023015"/>
    </source>
</evidence>
<dbReference type="OrthoDB" id="8611574at2"/>
<reference evidence="8" key="1">
    <citation type="submission" date="2010-08" db="EMBL/GenBank/DDBJ databases">
        <authorList>
            <person name="Muzny D."/>
            <person name="Qin X."/>
            <person name="Buhay C."/>
            <person name="Dugan-Rocha S."/>
            <person name="Ding Y."/>
            <person name="Chen G."/>
            <person name="Hawes A."/>
            <person name="Holder M."/>
            <person name="Jhangiani S."/>
            <person name="Johnson A."/>
            <person name="Khan Z."/>
            <person name="Li Z."/>
            <person name="Liu W."/>
            <person name="Liu X."/>
            <person name="Perez L."/>
            <person name="Shen H."/>
            <person name="Wang Q."/>
            <person name="Watt J."/>
            <person name="Xi L."/>
            <person name="Xin Y."/>
            <person name="Zhou J."/>
            <person name="Deng J."/>
            <person name="Jiang H."/>
            <person name="Liu Y."/>
            <person name="Qu J."/>
            <person name="Song X.-Z."/>
            <person name="Zhang L."/>
            <person name="Villasana D."/>
            <person name="Johnson A."/>
            <person name="Liu J."/>
            <person name="Liyanage D."/>
            <person name="Lorensuhewa L."/>
            <person name="Robinson T."/>
            <person name="Song A."/>
            <person name="Song B.-B."/>
            <person name="Dinh H."/>
            <person name="Thornton R."/>
            <person name="Coyle M."/>
            <person name="Francisco L."/>
            <person name="Jackson L."/>
            <person name="Javaid M."/>
            <person name="Korchina V."/>
            <person name="Kovar C."/>
            <person name="Mata R."/>
            <person name="Mathew T."/>
            <person name="Ngo R."/>
            <person name="Nguyen L."/>
            <person name="Nguyen N."/>
            <person name="Okwuonu G."/>
            <person name="Ongeri F."/>
            <person name="Pham C."/>
            <person name="Simmons D."/>
            <person name="Wilczek-Boney K."/>
            <person name="Hale W."/>
            <person name="Jakkamsetti A."/>
            <person name="Pham P."/>
            <person name="Ruth R."/>
            <person name="San Lucas F."/>
            <person name="Warren J."/>
            <person name="Zhang J."/>
            <person name="Zhao Z."/>
            <person name="Zhou C."/>
            <person name="Zhu D."/>
            <person name="Lee S."/>
            <person name="Bess C."/>
            <person name="Blankenburg K."/>
            <person name="Forbes L."/>
            <person name="Fu Q."/>
            <person name="Gubbala S."/>
            <person name="Hirani K."/>
            <person name="Jayaseelan J.C."/>
            <person name="Lara F."/>
            <person name="Munidasa M."/>
            <person name="Palculict T."/>
            <person name="Patil S."/>
            <person name="Pu L.-L."/>
            <person name="Saada N."/>
            <person name="Tang L."/>
            <person name="Weissenberger G."/>
            <person name="Zhu Y."/>
            <person name="Hemphill L."/>
            <person name="Shang Y."/>
            <person name="Youmans B."/>
            <person name="Ayvaz T."/>
            <person name="Ross M."/>
            <person name="Santibanez J."/>
            <person name="Aqrawi P."/>
            <person name="Gross S."/>
            <person name="Joshi V."/>
            <person name="Fowler G."/>
            <person name="Nazareth L."/>
            <person name="Reid J."/>
            <person name="Worley K."/>
            <person name="Petrosino J."/>
            <person name="Highlander S."/>
            <person name="Gibbs R."/>
        </authorList>
    </citation>
    <scope>NUCLEOTIDE SEQUENCE [LARGE SCALE GENOMIC DNA]</scope>
    <source>
        <strain evidence="8">DSM 15272</strain>
    </source>
</reference>
<dbReference type="AlphaFoldDB" id="E2SE79"/>